<feature type="non-terminal residue" evidence="2">
    <location>
        <position position="1"/>
    </location>
</feature>
<dbReference type="AlphaFoldDB" id="A0A6J4MXB9"/>
<feature type="region of interest" description="Disordered" evidence="1">
    <location>
        <begin position="1"/>
        <end position="91"/>
    </location>
</feature>
<organism evidence="2">
    <name type="scientific">uncultured Nocardioidaceae bacterium</name>
    <dbReference type="NCBI Taxonomy" id="253824"/>
    <lineage>
        <taxon>Bacteria</taxon>
        <taxon>Bacillati</taxon>
        <taxon>Actinomycetota</taxon>
        <taxon>Actinomycetes</taxon>
        <taxon>Propionibacteriales</taxon>
        <taxon>Nocardioidaceae</taxon>
        <taxon>environmental samples</taxon>
    </lineage>
</organism>
<accession>A0A6J4MXB9</accession>
<dbReference type="EMBL" id="CADCUK010000080">
    <property type="protein sequence ID" value="CAA9370148.1"/>
    <property type="molecule type" value="Genomic_DNA"/>
</dbReference>
<protein>
    <submittedName>
        <fullName evidence="2">Uncharacterized protein</fullName>
    </submittedName>
</protein>
<feature type="compositionally biased region" description="Basic residues" evidence="1">
    <location>
        <begin position="22"/>
        <end position="32"/>
    </location>
</feature>
<sequence>GARVCRGHDRQRTPGQHPDHNRQRRRQRRRQPGRQGPGHVGHRRRAGHRLAALLPRDAGDRGRRGGPGAAVEGRRLQADRRAPGQVSPARL</sequence>
<reference evidence="2" key="1">
    <citation type="submission" date="2020-02" db="EMBL/GenBank/DDBJ databases">
        <authorList>
            <person name="Meier V. D."/>
        </authorList>
    </citation>
    <scope>NUCLEOTIDE SEQUENCE</scope>
    <source>
        <strain evidence="2">AVDCRST_MAG47</strain>
    </source>
</reference>
<feature type="non-terminal residue" evidence="2">
    <location>
        <position position="91"/>
    </location>
</feature>
<feature type="compositionally biased region" description="Basic and acidic residues" evidence="1">
    <location>
        <begin position="72"/>
        <end position="82"/>
    </location>
</feature>
<feature type="compositionally biased region" description="Basic and acidic residues" evidence="1">
    <location>
        <begin position="1"/>
        <end position="21"/>
    </location>
</feature>
<name>A0A6J4MXB9_9ACTN</name>
<evidence type="ECO:0000313" key="2">
    <source>
        <dbReference type="EMBL" id="CAA9370148.1"/>
    </source>
</evidence>
<gene>
    <name evidence="2" type="ORF">AVDCRST_MAG47-1132</name>
</gene>
<evidence type="ECO:0000256" key="1">
    <source>
        <dbReference type="SAM" id="MobiDB-lite"/>
    </source>
</evidence>
<proteinExistence type="predicted"/>